<dbReference type="PANTHER" id="PTHR35510">
    <property type="entry name" value="DBH-LIKE MONOOXYGENASE"/>
    <property type="match status" value="1"/>
</dbReference>
<dbReference type="Gramene" id="OIV97782">
    <property type="protein sequence ID" value="OIV97782"/>
    <property type="gene ID" value="TanjilG_12539"/>
</dbReference>
<dbReference type="AlphaFoldDB" id="A0A4P1QZ41"/>
<evidence type="ECO:0000313" key="2">
    <source>
        <dbReference type="Proteomes" id="UP000188354"/>
    </source>
</evidence>
<dbReference type="Proteomes" id="UP000188354">
    <property type="component" value="Chromosome LG14"/>
</dbReference>
<protein>
    <submittedName>
        <fullName evidence="1">Uncharacterized protein</fullName>
    </submittedName>
</protein>
<dbReference type="STRING" id="3871.A0A4P1QZ41"/>
<reference evidence="1 2" key="1">
    <citation type="journal article" date="2017" name="Plant Biotechnol. J.">
        <title>A comprehensive draft genome sequence for lupin (Lupinus angustifolius), an emerging health food: insights into plant-microbe interactions and legume evolution.</title>
        <authorList>
            <person name="Hane J.K."/>
            <person name="Ming Y."/>
            <person name="Kamphuis L.G."/>
            <person name="Nelson M.N."/>
            <person name="Garg G."/>
            <person name="Atkins C.A."/>
            <person name="Bayer P.E."/>
            <person name="Bravo A."/>
            <person name="Bringans S."/>
            <person name="Cannon S."/>
            <person name="Edwards D."/>
            <person name="Foley R."/>
            <person name="Gao L.L."/>
            <person name="Harrison M.J."/>
            <person name="Huang W."/>
            <person name="Hurgobin B."/>
            <person name="Li S."/>
            <person name="Liu C.W."/>
            <person name="McGrath A."/>
            <person name="Morahan G."/>
            <person name="Murray J."/>
            <person name="Weller J."/>
            <person name="Jian J."/>
            <person name="Singh K.B."/>
        </authorList>
    </citation>
    <scope>NUCLEOTIDE SEQUENCE [LARGE SCALE GENOMIC DNA]</scope>
    <source>
        <strain evidence="2">cv. Tanjil</strain>
        <tissue evidence="1">Whole plant</tissue>
    </source>
</reference>
<keyword evidence="2" id="KW-1185">Reference proteome</keyword>
<sequence>MNALKPCAEKLQFQNMNTKKRKDIEDSYNHFTSFPIPIPPSTKSRRLDHELYAIIEEEDRDHNVTVMEPTPNEEKSLVIYQPTDIVKSHISTDFSIIVKSDLIPGLKDYLLSWGITKPYNSVEDEMGEKNSEVSNDCLAVVPWVAYRPPMASEEIVPESGQPLEDKQDEMMELDEPYANDNNENPMEISEMVEAAGTSSLWQQQRRQHCMMVNTHKVNMNTKKRKDIEDSYNHFTSFPIPIPPSTKSRRLDHELYAIIEEEDRDHNVTVMEPTPNEEKSLVIYQPTDIVKSHISTDFSIIVKSDLIPGLKDYLLSWGITKPYNSVEDEMGEKNSEVSNDCLAVVPWVAYRPPMASEEIVPESGQPLEDKQDEMMELDEPYANDNNENPMEISEMVEAAGTSSLWQQQRRQHCMMVNHSQNTSTPIHWCYHS</sequence>
<name>A0A4P1QZ41_LUPAN</name>
<gene>
    <name evidence="1" type="ORF">TanjilG_12539</name>
</gene>
<organism evidence="1 2">
    <name type="scientific">Lupinus angustifolius</name>
    <name type="common">Narrow-leaved blue lupine</name>
    <dbReference type="NCBI Taxonomy" id="3871"/>
    <lineage>
        <taxon>Eukaryota</taxon>
        <taxon>Viridiplantae</taxon>
        <taxon>Streptophyta</taxon>
        <taxon>Embryophyta</taxon>
        <taxon>Tracheophyta</taxon>
        <taxon>Spermatophyta</taxon>
        <taxon>Magnoliopsida</taxon>
        <taxon>eudicotyledons</taxon>
        <taxon>Gunneridae</taxon>
        <taxon>Pentapetalae</taxon>
        <taxon>rosids</taxon>
        <taxon>fabids</taxon>
        <taxon>Fabales</taxon>
        <taxon>Fabaceae</taxon>
        <taxon>Papilionoideae</taxon>
        <taxon>50 kb inversion clade</taxon>
        <taxon>genistoids sensu lato</taxon>
        <taxon>core genistoids</taxon>
        <taxon>Genisteae</taxon>
        <taxon>Lupinus</taxon>
    </lineage>
</organism>
<evidence type="ECO:0000313" key="1">
    <source>
        <dbReference type="EMBL" id="OIV97782.1"/>
    </source>
</evidence>
<proteinExistence type="predicted"/>
<dbReference type="PANTHER" id="PTHR35510:SF4">
    <property type="match status" value="1"/>
</dbReference>
<accession>A0A4P1QZ41</accession>
<dbReference type="EMBL" id="CM007374">
    <property type="protein sequence ID" value="OIV97782.1"/>
    <property type="molecule type" value="Genomic_DNA"/>
</dbReference>